<evidence type="ECO:0000313" key="1">
    <source>
        <dbReference type="EMBL" id="WAI00403.1"/>
    </source>
</evidence>
<dbReference type="Proteomes" id="UP001163096">
    <property type="component" value="Chromosome"/>
</dbReference>
<dbReference type="AlphaFoldDB" id="A0A9X9S2N6"/>
<evidence type="ECO:0000313" key="2">
    <source>
        <dbReference type="Proteomes" id="UP001163096"/>
    </source>
</evidence>
<organism evidence="1 2">
    <name type="scientific">Methanogenium organophilum</name>
    <dbReference type="NCBI Taxonomy" id="2199"/>
    <lineage>
        <taxon>Archaea</taxon>
        <taxon>Methanobacteriati</taxon>
        <taxon>Methanobacteriota</taxon>
        <taxon>Stenosarchaea group</taxon>
        <taxon>Methanomicrobia</taxon>
        <taxon>Methanomicrobiales</taxon>
        <taxon>Methanomicrobiaceae</taxon>
        <taxon>Methanogenium</taxon>
    </lineage>
</organism>
<keyword evidence="2" id="KW-1185">Reference proteome</keyword>
<gene>
    <name evidence="1" type="ORF">OU421_08160</name>
</gene>
<dbReference type="RefSeq" id="WP_268185602.1">
    <property type="nucleotide sequence ID" value="NZ_CP113361.1"/>
</dbReference>
<protein>
    <submittedName>
        <fullName evidence="1">Uncharacterized protein</fullName>
    </submittedName>
</protein>
<dbReference type="EMBL" id="CP113361">
    <property type="protein sequence ID" value="WAI00403.1"/>
    <property type="molecule type" value="Genomic_DNA"/>
</dbReference>
<name>A0A9X9S2N6_METOG</name>
<proteinExistence type="predicted"/>
<accession>A0A9X9S2N6</accession>
<reference evidence="1" key="1">
    <citation type="submission" date="2022-11" db="EMBL/GenBank/DDBJ databases">
        <title>Complete genome sequence of Methanogenium organophilum DSM 3596.</title>
        <authorList>
            <person name="Chen S.-C."/>
            <person name="Lai S.-J."/>
            <person name="You Y.-T."/>
        </authorList>
    </citation>
    <scope>NUCLEOTIDE SEQUENCE</scope>
    <source>
        <strain evidence="1">DSM 3596</strain>
    </source>
</reference>
<dbReference type="KEGG" id="mou:OU421_08160"/>
<sequence length="40" mass="4789">MERDCETVTWKQRLMELAYYLTGKKQSESFMKPECQVDKG</sequence>
<dbReference type="GeneID" id="76835068"/>